<keyword evidence="8" id="KW-0249">Electron transport</keyword>
<evidence type="ECO:0000256" key="3">
    <source>
        <dbReference type="ARBA" id="ARBA00022448"/>
    </source>
</evidence>
<evidence type="ECO:0000256" key="6">
    <source>
        <dbReference type="ARBA" id="ARBA00022692"/>
    </source>
</evidence>
<dbReference type="RefSeq" id="WP_103376330.1">
    <property type="nucleotide sequence ID" value="NZ_CP133983.1"/>
</dbReference>
<gene>
    <name evidence="15" type="ORF">BXT84_13920</name>
</gene>
<keyword evidence="4" id="KW-1003">Cell membrane</keyword>
<dbReference type="EMBL" id="CP019454">
    <property type="protein sequence ID" value="AUW94913.1"/>
    <property type="molecule type" value="Genomic_DNA"/>
</dbReference>
<keyword evidence="7" id="KW-0732">Signal</keyword>
<evidence type="ECO:0000256" key="11">
    <source>
        <dbReference type="ARBA" id="ARBA00023136"/>
    </source>
</evidence>
<dbReference type="SUPFAM" id="SSF49503">
    <property type="entry name" value="Cupredoxins"/>
    <property type="match status" value="1"/>
</dbReference>
<keyword evidence="5" id="KW-0679">Respiratory chain</keyword>
<feature type="domain" description="Cytochrome oxidase subunit II transmembrane region profile" evidence="14">
    <location>
        <begin position="24"/>
        <end position="122"/>
    </location>
</feature>
<dbReference type="InterPro" id="IPR045187">
    <property type="entry name" value="CcO_II"/>
</dbReference>
<evidence type="ECO:0000313" key="16">
    <source>
        <dbReference type="Proteomes" id="UP000325292"/>
    </source>
</evidence>
<keyword evidence="9 12" id="KW-1133">Transmembrane helix</keyword>
<evidence type="ECO:0000256" key="7">
    <source>
        <dbReference type="ARBA" id="ARBA00022729"/>
    </source>
</evidence>
<keyword evidence="11 12" id="KW-0472">Membrane</keyword>
<evidence type="ECO:0000256" key="4">
    <source>
        <dbReference type="ARBA" id="ARBA00022475"/>
    </source>
</evidence>
<dbReference type="InterPro" id="IPR002429">
    <property type="entry name" value="CcO_II-like_C"/>
</dbReference>
<feature type="transmembrane region" description="Helical" evidence="12">
    <location>
        <begin position="51"/>
        <end position="70"/>
    </location>
</feature>
<evidence type="ECO:0000256" key="5">
    <source>
        <dbReference type="ARBA" id="ARBA00022660"/>
    </source>
</evidence>
<dbReference type="CDD" id="cd04212">
    <property type="entry name" value="CuRO_UO_II"/>
    <property type="match status" value="1"/>
</dbReference>
<evidence type="ECO:0000259" key="14">
    <source>
        <dbReference type="PROSITE" id="PS50999"/>
    </source>
</evidence>
<protein>
    <submittedName>
        <fullName evidence="15">Cytochrome ubiquinol oxidase subunit II</fullName>
    </submittedName>
</protein>
<evidence type="ECO:0000259" key="13">
    <source>
        <dbReference type="PROSITE" id="PS50857"/>
    </source>
</evidence>
<dbReference type="PROSITE" id="PS50857">
    <property type="entry name" value="COX2_CUA"/>
    <property type="match status" value="1"/>
</dbReference>
<evidence type="ECO:0000313" key="15">
    <source>
        <dbReference type="EMBL" id="AUW94913.1"/>
    </source>
</evidence>
<comment type="similarity">
    <text evidence="2">Belongs to the cytochrome c oxidase subunit 2 family.</text>
</comment>
<keyword evidence="16" id="KW-1185">Reference proteome</keyword>
<accession>A0ABM6RUD0</accession>
<dbReference type="InterPro" id="IPR011759">
    <property type="entry name" value="Cyt_c_oxidase_su2_TM_dom"/>
</dbReference>
<keyword evidence="6 12" id="KW-0812">Transmembrane</keyword>
<evidence type="ECO:0000256" key="8">
    <source>
        <dbReference type="ARBA" id="ARBA00022982"/>
    </source>
</evidence>
<dbReference type="PROSITE" id="PS50999">
    <property type="entry name" value="COX2_TM"/>
    <property type="match status" value="1"/>
</dbReference>
<keyword evidence="3" id="KW-0813">Transport</keyword>
<dbReference type="PANTHER" id="PTHR22888:SF18">
    <property type="entry name" value="CYTOCHROME BO(3) UBIQUINOL OXIDASE SUBUNIT 2"/>
    <property type="match status" value="1"/>
</dbReference>
<evidence type="ECO:0000256" key="2">
    <source>
        <dbReference type="ARBA" id="ARBA00007866"/>
    </source>
</evidence>
<evidence type="ECO:0000256" key="9">
    <source>
        <dbReference type="ARBA" id="ARBA00022989"/>
    </source>
</evidence>
<dbReference type="Gene3D" id="1.10.287.90">
    <property type="match status" value="1"/>
</dbReference>
<evidence type="ECO:0000256" key="12">
    <source>
        <dbReference type="SAM" id="Phobius"/>
    </source>
</evidence>
<evidence type="ECO:0000256" key="10">
    <source>
        <dbReference type="ARBA" id="ARBA00023002"/>
    </source>
</evidence>
<dbReference type="PANTHER" id="PTHR22888">
    <property type="entry name" value="CYTOCHROME C OXIDASE, SUBUNIT II"/>
    <property type="match status" value="1"/>
</dbReference>
<dbReference type="Proteomes" id="UP000325292">
    <property type="component" value="Chromosome"/>
</dbReference>
<sequence>MSLKRSKRAIRFTVLALAIGLSVSGCGNDFVILHPAGPVAASELNLIEITAATMIVIILLVWVLFGIALVRFREKPGNQAPYRPLWDHNRALELGVIAVSVVAATIIAIPTWNKTFALDRIPAGKTPIVIDVTSLDWKWLFEYPGQHIATVNYIDVPTNRPVLFELTANSPMNTFWVPQLGGMEYTMPSEVLPLWLEASKPGLYWGRSGNFSGSGFVHMTFDVHAVSQAAFDTWVHTVRTTKPPMTMADYRQLLKFNWIAPRYYSAYPAATFPAETHGFTLEGGMYMEMQPTPK</sequence>
<dbReference type="InterPro" id="IPR036257">
    <property type="entry name" value="Cyt_c_oxidase_su2_TM_sf"/>
</dbReference>
<feature type="transmembrane region" description="Helical" evidence="12">
    <location>
        <begin position="91"/>
        <end position="112"/>
    </location>
</feature>
<organism evidence="15 16">
    <name type="scientific">Sulfobacillus thermotolerans</name>
    <dbReference type="NCBI Taxonomy" id="338644"/>
    <lineage>
        <taxon>Bacteria</taxon>
        <taxon>Bacillati</taxon>
        <taxon>Bacillota</taxon>
        <taxon>Clostridia</taxon>
        <taxon>Eubacteriales</taxon>
        <taxon>Clostridiales Family XVII. Incertae Sedis</taxon>
        <taxon>Sulfobacillus</taxon>
    </lineage>
</organism>
<dbReference type="Gene3D" id="2.60.40.420">
    <property type="entry name" value="Cupredoxins - blue copper proteins"/>
    <property type="match status" value="1"/>
</dbReference>
<reference evidence="15 16" key="1">
    <citation type="journal article" date="2019" name="Sci. Rep.">
        <title>Sulfobacillus thermotolerans: new insights into resistance and metabolic capacities of acidophilic chemolithotrophs.</title>
        <authorList>
            <person name="Panyushkina A.E."/>
            <person name="Babenko V.V."/>
            <person name="Nikitina A.S."/>
            <person name="Selezneva O.V."/>
            <person name="Tsaplina I.A."/>
            <person name="Letarova M.A."/>
            <person name="Kostryukova E.S."/>
            <person name="Letarov A.V."/>
        </authorList>
    </citation>
    <scope>NUCLEOTIDE SEQUENCE [LARGE SCALE GENOMIC DNA]</scope>
    <source>
        <strain evidence="15 16">Kr1</strain>
    </source>
</reference>
<feature type="domain" description="Cytochrome oxidase subunit II copper A binding" evidence="13">
    <location>
        <begin position="125"/>
        <end position="237"/>
    </location>
</feature>
<keyword evidence="10" id="KW-0560">Oxidoreductase</keyword>
<dbReference type="InterPro" id="IPR034227">
    <property type="entry name" value="CuRO_UO_II"/>
</dbReference>
<dbReference type="PROSITE" id="PS51257">
    <property type="entry name" value="PROKAR_LIPOPROTEIN"/>
    <property type="match status" value="1"/>
</dbReference>
<dbReference type="InterPro" id="IPR008972">
    <property type="entry name" value="Cupredoxin"/>
</dbReference>
<dbReference type="SUPFAM" id="SSF81464">
    <property type="entry name" value="Cytochrome c oxidase subunit II-like, transmembrane region"/>
    <property type="match status" value="1"/>
</dbReference>
<evidence type="ECO:0000256" key="1">
    <source>
        <dbReference type="ARBA" id="ARBA00004651"/>
    </source>
</evidence>
<comment type="subcellular location">
    <subcellularLocation>
        <location evidence="1">Cell membrane</location>
        <topology evidence="1">Multi-pass membrane protein</topology>
    </subcellularLocation>
</comment>
<proteinExistence type="inferred from homology"/>
<name>A0ABM6RUD0_9FIRM</name>